<dbReference type="GO" id="GO:0003677">
    <property type="term" value="F:DNA binding"/>
    <property type="evidence" value="ECO:0007669"/>
    <property type="project" value="UniProtKB-KW"/>
</dbReference>
<dbReference type="Pfam" id="PF01381">
    <property type="entry name" value="HTH_3"/>
    <property type="match status" value="1"/>
</dbReference>
<evidence type="ECO:0000256" key="1">
    <source>
        <dbReference type="ARBA" id="ARBA00023125"/>
    </source>
</evidence>
<dbReference type="Gene3D" id="1.10.260.40">
    <property type="entry name" value="lambda repressor-like DNA-binding domains"/>
    <property type="match status" value="1"/>
</dbReference>
<dbReference type="OrthoDB" id="9805856at2"/>
<dbReference type="SMART" id="SM00530">
    <property type="entry name" value="HTH_XRE"/>
    <property type="match status" value="1"/>
</dbReference>
<evidence type="ECO:0000313" key="4">
    <source>
        <dbReference type="Proteomes" id="UP000287101"/>
    </source>
</evidence>
<gene>
    <name evidence="3" type="ORF">CBF31_02750</name>
</gene>
<organism evidence="3 4">
    <name type="scientific">Vagococcus fessus</name>
    <dbReference type="NCBI Taxonomy" id="120370"/>
    <lineage>
        <taxon>Bacteria</taxon>
        <taxon>Bacillati</taxon>
        <taxon>Bacillota</taxon>
        <taxon>Bacilli</taxon>
        <taxon>Lactobacillales</taxon>
        <taxon>Enterococcaceae</taxon>
        <taxon>Vagococcus</taxon>
    </lineage>
</organism>
<reference evidence="3 4" key="1">
    <citation type="submission" date="2017-05" db="EMBL/GenBank/DDBJ databases">
        <title>Vagococcus spp. assemblies.</title>
        <authorList>
            <person name="Gulvik C.A."/>
        </authorList>
    </citation>
    <scope>NUCLEOTIDE SEQUENCE [LARGE SCALE GENOMIC DNA]</scope>
    <source>
        <strain evidence="3 4">CCUG 41755</strain>
    </source>
</reference>
<dbReference type="CDD" id="cd00093">
    <property type="entry name" value="HTH_XRE"/>
    <property type="match status" value="1"/>
</dbReference>
<comment type="caution">
    <text evidence="3">The sequence shown here is derived from an EMBL/GenBank/DDBJ whole genome shotgun (WGS) entry which is preliminary data.</text>
</comment>
<dbReference type="Proteomes" id="UP000287101">
    <property type="component" value="Unassembled WGS sequence"/>
</dbReference>
<dbReference type="PANTHER" id="PTHR46558">
    <property type="entry name" value="TRACRIPTIONAL REGULATORY PROTEIN-RELATED-RELATED"/>
    <property type="match status" value="1"/>
</dbReference>
<evidence type="ECO:0000313" key="3">
    <source>
        <dbReference type="EMBL" id="RSU04958.1"/>
    </source>
</evidence>
<dbReference type="AlphaFoldDB" id="A0A430ACN0"/>
<name>A0A430ACN0_9ENTE</name>
<accession>A0A430ACN0</accession>
<dbReference type="PANTHER" id="PTHR46558:SF11">
    <property type="entry name" value="HTH-TYPE TRANSCRIPTIONAL REGULATOR XRE"/>
    <property type="match status" value="1"/>
</dbReference>
<dbReference type="InterPro" id="IPR001387">
    <property type="entry name" value="Cro/C1-type_HTH"/>
</dbReference>
<keyword evidence="4" id="KW-1185">Reference proteome</keyword>
<evidence type="ECO:0000259" key="2">
    <source>
        <dbReference type="PROSITE" id="PS50943"/>
    </source>
</evidence>
<keyword evidence="1" id="KW-0238">DNA-binding</keyword>
<feature type="domain" description="HTH cro/C1-type" evidence="2">
    <location>
        <begin position="10"/>
        <end position="64"/>
    </location>
</feature>
<dbReference type="InterPro" id="IPR010982">
    <property type="entry name" value="Lambda_DNA-bd_dom_sf"/>
</dbReference>
<protein>
    <recommendedName>
        <fullName evidence="2">HTH cro/C1-type domain-containing protein</fullName>
    </recommendedName>
</protein>
<dbReference type="RefSeq" id="WP_126830738.1">
    <property type="nucleotide sequence ID" value="NZ_CBCRYB010000015.1"/>
</dbReference>
<dbReference type="SUPFAM" id="SSF47413">
    <property type="entry name" value="lambda repressor-like DNA-binding domains"/>
    <property type="match status" value="1"/>
</dbReference>
<proteinExistence type="predicted"/>
<dbReference type="EMBL" id="NGJY01000001">
    <property type="protein sequence ID" value="RSU04958.1"/>
    <property type="molecule type" value="Genomic_DNA"/>
</dbReference>
<sequence length="117" mass="13719">MHKKLIGKQLRQIRKKRKLTQNEVASLLGITRAAYSHIENDRNELNISALIQLADLFNISIDSLLGITTKHKITEVELDKIFFNNITIKFNDTKLDSKDSQQIYNLISQYFWKKEQQ</sequence>
<dbReference type="PROSITE" id="PS50943">
    <property type="entry name" value="HTH_CROC1"/>
    <property type="match status" value="1"/>
</dbReference>